<protein>
    <recommendedName>
        <fullName evidence="5">Aldose 1-epimerase</fullName>
        <ecNumber evidence="5">5.1.3.3</ecNumber>
    </recommendedName>
</protein>
<dbReference type="InterPro" id="IPR011013">
    <property type="entry name" value="Gal_mutarotase_sf_dom"/>
</dbReference>
<dbReference type="PIRSF" id="PIRSF005096">
    <property type="entry name" value="GALM"/>
    <property type="match status" value="1"/>
</dbReference>
<dbReference type="InterPro" id="IPR015443">
    <property type="entry name" value="Aldose_1-epimerase"/>
</dbReference>
<dbReference type="Gene3D" id="2.70.98.10">
    <property type="match status" value="1"/>
</dbReference>
<dbReference type="PANTHER" id="PTHR10091:SF0">
    <property type="entry name" value="GALACTOSE MUTAROTASE"/>
    <property type="match status" value="1"/>
</dbReference>
<sequence>MSIRKTAFGAIDGKPVEAYEIEAGAIRATIITYAAALSRLIVPDAEGRPADIVLGYDDPADYVHNRGSAGAVCGRYANRIADARFTLDGETYTLSANEPPNHLHGGFSGFSKRIWQAEPDSARKALRLTLASPHGDEGYPGAVAASVTYRLAEDPALEIVMEAATDRPTVVNMAYHGYWNLAGHGSGSIRDQHLLINADRYTPVGPGKIPTGELAGVAGTAFDFRQLRPIGATIDDAGQLPETGYDHNFCLNAGEGALRLAARAVDPASRRGLEIWTNQPGVQFYTANHFATAPAAGKGGAVYRKHAGFALETQNFPNAPNVPRFPSAVLRPGEIYRHVMRIPFFIAGA</sequence>
<evidence type="ECO:0000313" key="7">
    <source>
        <dbReference type="Proteomes" id="UP000818323"/>
    </source>
</evidence>
<evidence type="ECO:0000256" key="3">
    <source>
        <dbReference type="ARBA" id="ARBA00023235"/>
    </source>
</evidence>
<dbReference type="RefSeq" id="WP_161721207.1">
    <property type="nucleotide sequence ID" value="NZ_JAAAXI010000001.1"/>
</dbReference>
<dbReference type="SUPFAM" id="SSF74650">
    <property type="entry name" value="Galactose mutarotase-like"/>
    <property type="match status" value="1"/>
</dbReference>
<dbReference type="GO" id="GO:0004034">
    <property type="term" value="F:aldose 1-epimerase activity"/>
    <property type="evidence" value="ECO:0007669"/>
    <property type="project" value="UniProtKB-EC"/>
</dbReference>
<evidence type="ECO:0000256" key="2">
    <source>
        <dbReference type="ARBA" id="ARBA00006206"/>
    </source>
</evidence>
<evidence type="ECO:0000256" key="1">
    <source>
        <dbReference type="ARBA" id="ARBA00005028"/>
    </source>
</evidence>
<proteinExistence type="inferred from homology"/>
<dbReference type="InterPro" id="IPR008183">
    <property type="entry name" value="Aldose_1/G6P_1-epimerase"/>
</dbReference>
<accession>A0ABW9YTC6</accession>
<dbReference type="CDD" id="cd09019">
    <property type="entry name" value="galactose_mutarotase_like"/>
    <property type="match status" value="1"/>
</dbReference>
<evidence type="ECO:0000256" key="4">
    <source>
        <dbReference type="ARBA" id="ARBA00023277"/>
    </source>
</evidence>
<comment type="catalytic activity">
    <reaction evidence="5">
        <text>alpha-D-glucose = beta-D-glucose</text>
        <dbReference type="Rhea" id="RHEA:10264"/>
        <dbReference type="ChEBI" id="CHEBI:15903"/>
        <dbReference type="ChEBI" id="CHEBI:17925"/>
        <dbReference type="EC" id="5.1.3.3"/>
    </reaction>
</comment>
<dbReference type="EC" id="5.1.3.3" evidence="5"/>
<dbReference type="Pfam" id="PF01263">
    <property type="entry name" value="Aldose_epim"/>
    <property type="match status" value="1"/>
</dbReference>
<dbReference type="Proteomes" id="UP000818323">
    <property type="component" value="Unassembled WGS sequence"/>
</dbReference>
<comment type="caution">
    <text evidence="6">The sequence shown here is derived from an EMBL/GenBank/DDBJ whole genome shotgun (WGS) entry which is preliminary data.</text>
</comment>
<keyword evidence="3 5" id="KW-0413">Isomerase</keyword>
<dbReference type="InterPro" id="IPR047215">
    <property type="entry name" value="Galactose_mutarotase-like"/>
</dbReference>
<dbReference type="InterPro" id="IPR014718">
    <property type="entry name" value="GH-type_carb-bd"/>
</dbReference>
<dbReference type="EMBL" id="JAAAXJ010000002">
    <property type="protein sequence ID" value="NBJ23604.1"/>
    <property type="molecule type" value="Genomic_DNA"/>
</dbReference>
<gene>
    <name evidence="6" type="ORF">GR303_04460</name>
</gene>
<dbReference type="NCBIfam" id="NF008277">
    <property type="entry name" value="PRK11055.1"/>
    <property type="match status" value="1"/>
</dbReference>
<reference evidence="6 7" key="1">
    <citation type="submission" date="2020-01" db="EMBL/GenBank/DDBJ databases">
        <title>Microvirga sp. nov., an arsenate reduction bacterium isolated from Tibet hotspring sediments.</title>
        <authorList>
            <person name="Yuan C.-G."/>
        </authorList>
    </citation>
    <scope>NUCLEOTIDE SEQUENCE [LARGE SCALE GENOMIC DNA]</scope>
    <source>
        <strain evidence="6 7">SYSU G3D203</strain>
    </source>
</reference>
<name>A0ABW9YTC6_9HYPH</name>
<dbReference type="PANTHER" id="PTHR10091">
    <property type="entry name" value="ALDOSE-1-EPIMERASE"/>
    <property type="match status" value="1"/>
</dbReference>
<evidence type="ECO:0000256" key="5">
    <source>
        <dbReference type="PIRNR" id="PIRNR005096"/>
    </source>
</evidence>
<comment type="similarity">
    <text evidence="2 5">Belongs to the aldose epimerase family.</text>
</comment>
<keyword evidence="4 5" id="KW-0119">Carbohydrate metabolism</keyword>
<comment type="pathway">
    <text evidence="1 5">Carbohydrate metabolism; hexose metabolism.</text>
</comment>
<keyword evidence="7" id="KW-1185">Reference proteome</keyword>
<evidence type="ECO:0000313" key="6">
    <source>
        <dbReference type="EMBL" id="NBJ23604.1"/>
    </source>
</evidence>
<organism evidence="6 7">
    <name type="scientific">Microvirga arsenatis</name>
    <dbReference type="NCBI Taxonomy" id="2692265"/>
    <lineage>
        <taxon>Bacteria</taxon>
        <taxon>Pseudomonadati</taxon>
        <taxon>Pseudomonadota</taxon>
        <taxon>Alphaproteobacteria</taxon>
        <taxon>Hyphomicrobiales</taxon>
        <taxon>Methylobacteriaceae</taxon>
        <taxon>Microvirga</taxon>
    </lineage>
</organism>